<evidence type="ECO:0000313" key="2">
    <source>
        <dbReference type="Proteomes" id="UP000799771"/>
    </source>
</evidence>
<dbReference type="Proteomes" id="UP000799771">
    <property type="component" value="Unassembled WGS sequence"/>
</dbReference>
<dbReference type="GeneID" id="54407450"/>
<accession>A0A6A5ZX07</accession>
<dbReference type="EMBL" id="ML977522">
    <property type="protein sequence ID" value="KAF2123826.1"/>
    <property type="molecule type" value="Genomic_DNA"/>
</dbReference>
<proteinExistence type="predicted"/>
<organism evidence="1 2">
    <name type="scientific">Dothidotthia symphoricarpi CBS 119687</name>
    <dbReference type="NCBI Taxonomy" id="1392245"/>
    <lineage>
        <taxon>Eukaryota</taxon>
        <taxon>Fungi</taxon>
        <taxon>Dikarya</taxon>
        <taxon>Ascomycota</taxon>
        <taxon>Pezizomycotina</taxon>
        <taxon>Dothideomycetes</taxon>
        <taxon>Pleosporomycetidae</taxon>
        <taxon>Pleosporales</taxon>
        <taxon>Dothidotthiaceae</taxon>
        <taxon>Dothidotthia</taxon>
    </lineage>
</organism>
<protein>
    <submittedName>
        <fullName evidence="1">Uncharacterized protein</fullName>
    </submittedName>
</protein>
<dbReference type="AlphaFoldDB" id="A0A6A5ZX07"/>
<gene>
    <name evidence="1" type="ORF">P153DRAFT_361789</name>
</gene>
<dbReference type="RefSeq" id="XP_033518220.1">
    <property type="nucleotide sequence ID" value="XM_033667018.1"/>
</dbReference>
<evidence type="ECO:0000313" key="1">
    <source>
        <dbReference type="EMBL" id="KAF2123826.1"/>
    </source>
</evidence>
<keyword evidence="2" id="KW-1185">Reference proteome</keyword>
<name>A0A6A5ZX07_9PLEO</name>
<reference evidence="1" key="1">
    <citation type="journal article" date="2020" name="Stud. Mycol.">
        <title>101 Dothideomycetes genomes: a test case for predicting lifestyles and emergence of pathogens.</title>
        <authorList>
            <person name="Haridas S."/>
            <person name="Albert R."/>
            <person name="Binder M."/>
            <person name="Bloem J."/>
            <person name="Labutti K."/>
            <person name="Salamov A."/>
            <person name="Andreopoulos B."/>
            <person name="Baker S."/>
            <person name="Barry K."/>
            <person name="Bills G."/>
            <person name="Bluhm B."/>
            <person name="Cannon C."/>
            <person name="Castanera R."/>
            <person name="Culley D."/>
            <person name="Daum C."/>
            <person name="Ezra D."/>
            <person name="Gonzalez J."/>
            <person name="Henrissat B."/>
            <person name="Kuo A."/>
            <person name="Liang C."/>
            <person name="Lipzen A."/>
            <person name="Lutzoni F."/>
            <person name="Magnuson J."/>
            <person name="Mondo S."/>
            <person name="Nolan M."/>
            <person name="Ohm R."/>
            <person name="Pangilinan J."/>
            <person name="Park H.-J."/>
            <person name="Ramirez L."/>
            <person name="Alfaro M."/>
            <person name="Sun H."/>
            <person name="Tritt A."/>
            <person name="Yoshinaga Y."/>
            <person name="Zwiers L.-H."/>
            <person name="Turgeon B."/>
            <person name="Goodwin S."/>
            <person name="Spatafora J."/>
            <person name="Crous P."/>
            <person name="Grigoriev I."/>
        </authorList>
    </citation>
    <scope>NUCLEOTIDE SEQUENCE</scope>
    <source>
        <strain evidence="1">CBS 119687</strain>
    </source>
</reference>
<sequence length="170" mass="19069">MLPFRIQLTVLSELTPKFRVSFLVSNDNDYVDSRIDSLNGNDFSARPDNVTRCRHLTDSLSIGYNYDNRDLGFQGTFKKTRRSVPRCCFTPRYIKPRKAETLAASSLGLIATSLYALGPDALNPDPLLAQDSHPLDDKEGNRCLNLPSAGESGNAAIKTETEADLYYYYY</sequence>